<dbReference type="RefSeq" id="WP_052540046.1">
    <property type="nucleotide sequence ID" value="NZ_CP006842.1"/>
</dbReference>
<dbReference type="eggNOG" id="COG2508">
    <property type="taxonomic scope" value="Bacteria"/>
</dbReference>
<dbReference type="PANTHER" id="PTHR33744">
    <property type="entry name" value="CARBOHYDRATE DIACID REGULATOR"/>
    <property type="match status" value="1"/>
</dbReference>
<dbReference type="InterPro" id="IPR025736">
    <property type="entry name" value="PucR_C-HTH_dom"/>
</dbReference>
<keyword evidence="4" id="KW-1185">Reference proteome</keyword>
<evidence type="ECO:0000259" key="1">
    <source>
        <dbReference type="Pfam" id="PF13556"/>
    </source>
</evidence>
<name>X5EAX7_9CORY</name>
<reference evidence="3 4" key="1">
    <citation type="journal article" date="2015" name="Int. J. Syst. Evol. Microbiol.">
        <title>Revisiting Corynebacterium glyciniphilum (ex Kubota et al., 1972) sp. nov., nom. rev., isolated from putrefied banana.</title>
        <authorList>
            <person name="Al-Dilaimi A."/>
            <person name="Bednarz H."/>
            <person name="Lomker A."/>
            <person name="Niehaus K."/>
            <person name="Kalinowski J."/>
            <person name="Ruckert C."/>
        </authorList>
    </citation>
    <scope>NUCLEOTIDE SEQUENCE [LARGE SCALE GENOMIC DNA]</scope>
    <source>
        <strain evidence="3">AJ 3170</strain>
    </source>
</reference>
<proteinExistence type="predicted"/>
<dbReference type="Pfam" id="PF14361">
    <property type="entry name" value="RsbRD_N"/>
    <property type="match status" value="1"/>
</dbReference>
<dbReference type="OrthoDB" id="3190266at2"/>
<dbReference type="EMBL" id="CP006842">
    <property type="protein sequence ID" value="AHW64570.1"/>
    <property type="molecule type" value="Genomic_DNA"/>
</dbReference>
<gene>
    <name evidence="3" type="ORF">CGLY_10625</name>
</gene>
<dbReference type="InterPro" id="IPR025751">
    <property type="entry name" value="RsbRD_N_dom"/>
</dbReference>
<dbReference type="Proteomes" id="UP000023703">
    <property type="component" value="Chromosome"/>
</dbReference>
<dbReference type="Gene3D" id="1.10.10.2840">
    <property type="entry name" value="PucR C-terminal helix-turn-helix domain"/>
    <property type="match status" value="1"/>
</dbReference>
<evidence type="ECO:0000313" key="3">
    <source>
        <dbReference type="EMBL" id="AHW64570.1"/>
    </source>
</evidence>
<dbReference type="InterPro" id="IPR042070">
    <property type="entry name" value="PucR_C-HTH_sf"/>
</dbReference>
<feature type="domain" description="RsbT co-antagonist protein RsbRD N-terminal" evidence="2">
    <location>
        <begin position="32"/>
        <end position="158"/>
    </location>
</feature>
<accession>X5EAX7</accession>
<protein>
    <submittedName>
        <fullName evidence="3">Uncharacterized protein</fullName>
    </submittedName>
</protein>
<dbReference type="InterPro" id="IPR051448">
    <property type="entry name" value="CdaR-like_regulators"/>
</dbReference>
<evidence type="ECO:0000259" key="2">
    <source>
        <dbReference type="Pfam" id="PF14361"/>
    </source>
</evidence>
<sequence length="382" mass="42201">MDVFDLDREHSRDRWRSLLEELAELEEQLSVEFMEQIQRGARYYDGIPELQDLWDNAVLAFRYLITALLDRPMSEDLASFPAGVGARRARQRISLENVSSAVRTDFPIIWSVLLRCARDRGDLVVLALHTEELWSVVDRFVVAIQRGYLDESLIMARSDVIEQQRSLATIFTDTTATSADLEHAALVLGIDNDATFWVLGTADEDDMGTVAERLERRSISVVEHARYGGGLLLAGTGPWLDDDALATDVLDGIPGAAHPRPVTLSGVVAATATVQMLVSLGQEAATLRRSWAGLSIRQLATVEADLRDVVLGPLEGVPDRDTIVKTVLAYANTGSFAATSAALYCHRNTVLNRVRKFEEVTKIDLRHPRSLALVQLCLLPPG</sequence>
<dbReference type="AlphaFoldDB" id="X5EAX7"/>
<dbReference type="PANTHER" id="PTHR33744:SF1">
    <property type="entry name" value="DNA-BINDING TRANSCRIPTIONAL ACTIVATOR ADER"/>
    <property type="match status" value="1"/>
</dbReference>
<feature type="domain" description="PucR C-terminal helix-turn-helix" evidence="1">
    <location>
        <begin position="324"/>
        <end position="378"/>
    </location>
</feature>
<dbReference type="Pfam" id="PF13556">
    <property type="entry name" value="HTH_30"/>
    <property type="match status" value="1"/>
</dbReference>
<dbReference type="KEGG" id="cgy:CGLY_10625"/>
<dbReference type="HOGENOM" id="CLU_041278_2_0_11"/>
<organism evidence="3 4">
    <name type="scientific">Corynebacterium glyciniphilum AJ 3170</name>
    <dbReference type="NCBI Taxonomy" id="1404245"/>
    <lineage>
        <taxon>Bacteria</taxon>
        <taxon>Bacillati</taxon>
        <taxon>Actinomycetota</taxon>
        <taxon>Actinomycetes</taxon>
        <taxon>Mycobacteriales</taxon>
        <taxon>Corynebacteriaceae</taxon>
        <taxon>Corynebacterium</taxon>
    </lineage>
</organism>
<dbReference type="STRING" id="1404245.CGLY_10625"/>
<evidence type="ECO:0000313" key="4">
    <source>
        <dbReference type="Proteomes" id="UP000023703"/>
    </source>
</evidence>